<evidence type="ECO:0000313" key="4">
    <source>
        <dbReference type="Proteomes" id="UP000679749"/>
    </source>
</evidence>
<dbReference type="RefSeq" id="WP_213121005.1">
    <property type="nucleotide sequence ID" value="NZ_JAGYPF010000008.1"/>
</dbReference>
<dbReference type="InterPro" id="IPR026881">
    <property type="entry name" value="WYL_dom"/>
</dbReference>
<reference evidence="3" key="1">
    <citation type="submission" date="2021-05" db="EMBL/GenBank/DDBJ databases">
        <title>Novel Bacillus species.</title>
        <authorList>
            <person name="Liu G."/>
        </authorList>
    </citation>
    <scope>NUCLEOTIDE SEQUENCE</scope>
    <source>
        <strain evidence="3">FJAT-49825</strain>
    </source>
</reference>
<dbReference type="PANTHER" id="PTHR34580:SF1">
    <property type="entry name" value="PROTEIN PAFC"/>
    <property type="match status" value="1"/>
</dbReference>
<gene>
    <name evidence="3" type="ORF">KHA99_29175</name>
</gene>
<comment type="caution">
    <text evidence="3">The sequence shown here is derived from an EMBL/GenBank/DDBJ whole genome shotgun (WGS) entry which is preliminary data.</text>
</comment>
<organism evidence="3 4">
    <name type="scientific">Neobacillus rhizophilus</name>
    <dbReference type="NCBI Taxonomy" id="2833579"/>
    <lineage>
        <taxon>Bacteria</taxon>
        <taxon>Bacillati</taxon>
        <taxon>Bacillota</taxon>
        <taxon>Bacilli</taxon>
        <taxon>Bacillales</taxon>
        <taxon>Bacillaceae</taxon>
        <taxon>Neobacillus</taxon>
    </lineage>
</organism>
<keyword evidence="4" id="KW-1185">Reference proteome</keyword>
<evidence type="ECO:0000313" key="3">
    <source>
        <dbReference type="EMBL" id="MBS4216476.1"/>
    </source>
</evidence>
<dbReference type="Proteomes" id="UP000679749">
    <property type="component" value="Unassembled WGS sequence"/>
</dbReference>
<protein>
    <submittedName>
        <fullName evidence="3">WYL domain-containing protein</fullName>
    </submittedName>
</protein>
<dbReference type="InterPro" id="IPR051534">
    <property type="entry name" value="CBASS_pafABC_assoc_protein"/>
</dbReference>
<feature type="domain" description="WYL" evidence="1">
    <location>
        <begin position="148"/>
        <end position="220"/>
    </location>
</feature>
<evidence type="ECO:0000259" key="2">
    <source>
        <dbReference type="Pfam" id="PF25583"/>
    </source>
</evidence>
<dbReference type="Pfam" id="PF13280">
    <property type="entry name" value="WYL"/>
    <property type="match status" value="1"/>
</dbReference>
<dbReference type="PANTHER" id="PTHR34580">
    <property type="match status" value="1"/>
</dbReference>
<proteinExistence type="predicted"/>
<feature type="domain" description="WCX" evidence="2">
    <location>
        <begin position="250"/>
        <end position="323"/>
    </location>
</feature>
<dbReference type="PROSITE" id="PS52050">
    <property type="entry name" value="WYL"/>
    <property type="match status" value="1"/>
</dbReference>
<dbReference type="EMBL" id="JAGYPF010000008">
    <property type="protein sequence ID" value="MBS4216476.1"/>
    <property type="molecule type" value="Genomic_DNA"/>
</dbReference>
<name>A0A942UCM1_9BACI</name>
<evidence type="ECO:0000259" key="1">
    <source>
        <dbReference type="Pfam" id="PF13280"/>
    </source>
</evidence>
<dbReference type="AlphaFoldDB" id="A0A942UCM1"/>
<accession>A0A942UCM1</accession>
<dbReference type="Pfam" id="PF25583">
    <property type="entry name" value="WCX"/>
    <property type="match status" value="1"/>
</dbReference>
<dbReference type="InterPro" id="IPR057727">
    <property type="entry name" value="WCX_dom"/>
</dbReference>
<sequence>MTKPPSGERLLKLREILFNETDETNELSMGEIIERLRQEFGPGFEFEQRAILRDIEDLTNQRFEIFVTRGAAGKKYYSHKNKRFEQYELRLLINAILSARFITKKEAEQLIEKVKGLTSKHLAAKLPNPTHYESSIRSTYQQLRYEIDQIQIAINESLKIKFQYGKFDIDKNFVLQRNGEFYEVSPHALIWKNDYYYLIGILNGEEKFRHFRVDRMRNVQCTEDFFFKADINISDYINKSFNMYAGKEQWITLKFKQSLVNVMIDYFGLGADMKKIDEAFGWLRVKANRSEGLVRWLLNWGSDVKVLEPRDLVEEIKAEIQKMNQTYE</sequence>